<comment type="catalytic activity">
    <reaction evidence="7">
        <text>Couples ATP hydrolysis with the unwinding of duplex DNA by translocating in the 3'-5' direction.</text>
        <dbReference type="EC" id="5.6.2.4"/>
    </reaction>
</comment>
<dbReference type="EC" id="5.6.2.4" evidence="8"/>
<dbReference type="GO" id="GO:0000725">
    <property type="term" value="P:recombinational repair"/>
    <property type="evidence" value="ECO:0007669"/>
    <property type="project" value="TreeGrafter"/>
</dbReference>
<keyword evidence="4 10" id="KW-0347">Helicase</keyword>
<dbReference type="GO" id="GO:0033202">
    <property type="term" value="C:DNA helicase complex"/>
    <property type="evidence" value="ECO:0007669"/>
    <property type="project" value="TreeGrafter"/>
</dbReference>
<dbReference type="PROSITE" id="PS51217">
    <property type="entry name" value="UVRD_HELICASE_CTER"/>
    <property type="match status" value="1"/>
</dbReference>
<dbReference type="PANTHER" id="PTHR11070:SF69">
    <property type="entry name" value="ATP-DEPENDENT DNA HELICASE UVRD2"/>
    <property type="match status" value="1"/>
</dbReference>
<dbReference type="Pfam" id="PF13361">
    <property type="entry name" value="UvrD_C"/>
    <property type="match status" value="2"/>
</dbReference>
<dbReference type="GO" id="GO:0005524">
    <property type="term" value="F:ATP binding"/>
    <property type="evidence" value="ECO:0007669"/>
    <property type="project" value="UniProtKB-UniRule"/>
</dbReference>
<evidence type="ECO:0000256" key="10">
    <source>
        <dbReference type="PROSITE-ProRule" id="PRU00560"/>
    </source>
</evidence>
<protein>
    <recommendedName>
        <fullName evidence="8">DNA 3'-5' helicase</fullName>
        <ecNumber evidence="8">5.6.2.4</ecNumber>
    </recommendedName>
</protein>
<evidence type="ECO:0000256" key="4">
    <source>
        <dbReference type="ARBA" id="ARBA00022806"/>
    </source>
</evidence>
<evidence type="ECO:0000256" key="2">
    <source>
        <dbReference type="ARBA" id="ARBA00022741"/>
    </source>
</evidence>
<sequence>MARHILGGMSIDPDQMLAGLNDEQRQVATTFGGPVAVLAGAGSGKTRAITHRIAYAVASGRHKANASLAVTFTTRAAGELRARLAKLGLPQVSARTFHSAALRQLRYFWPIVEKTELPEVTSKTIGIVSQACKYMGLGDDLSLLRDLACEISWAKVSNVTAERYPQIAEKLSRKVADLDPEQVATVFKNYEIFKRRRSVIDFDDILLCTVAMLHEHREVAEQVREGYKHFTVDEFQDVSPLQHTLLELWVGDRQDLCVVGDPDQSIHAFAGADRGLLTNFKKYYPNAVVLHLSKNYRSTPQILETANGLLAHQKNRVPLVATKDPGRVVELVSNSDESEEASQVVEWLVEKHRNGLDWNQCAILFRINAQSMALETCLNDARVPYTVKDSENFYERPEILRALKLLKNSGVKSPELTGDDAKNQIAEILASLGWKPLAPEGAGMVRARWEALNALRDRATQILDERKCSFRQLVEELLKLASIKQIPTSQAVTLSTMHSAKGLEWPAVAVIGVREGMVPFSMAKTPAQLAEERRLLYVALTRAEESLRISWTGANRKSRFLNNFHSQKQDKNLKKEKMKKTSRTCYVCGRALTGGSQNKLGRHEYCEATFDEEFLEELKEWRKAQADSEKVPAFVVFTDKTLQAIAERKPQSMTELKRISGIGPVKAEKYGEKVLDLVAQN</sequence>
<dbReference type="InterPro" id="IPR010997">
    <property type="entry name" value="HRDC-like_sf"/>
</dbReference>
<dbReference type="InterPro" id="IPR002121">
    <property type="entry name" value="HRDC_dom"/>
</dbReference>
<dbReference type="SUPFAM" id="SSF52540">
    <property type="entry name" value="P-loop containing nucleoside triphosphate hydrolases"/>
    <property type="match status" value="1"/>
</dbReference>
<evidence type="ECO:0000259" key="12">
    <source>
        <dbReference type="PROSITE" id="PS51198"/>
    </source>
</evidence>
<feature type="binding site" evidence="10">
    <location>
        <begin position="39"/>
        <end position="46"/>
    </location>
    <ligand>
        <name>ATP</name>
        <dbReference type="ChEBI" id="CHEBI:30616"/>
    </ligand>
</feature>
<dbReference type="Pfam" id="PF00570">
    <property type="entry name" value="HRDC"/>
    <property type="match status" value="1"/>
</dbReference>
<evidence type="ECO:0000256" key="5">
    <source>
        <dbReference type="ARBA" id="ARBA00022840"/>
    </source>
</evidence>
<evidence type="ECO:0000313" key="14">
    <source>
        <dbReference type="EMBL" id="EPD32656.1"/>
    </source>
</evidence>
<reference evidence="14 15" key="1">
    <citation type="submission" date="2013-04" db="EMBL/GenBank/DDBJ databases">
        <title>The Genome Sequence of Propionimicrobium lymphophilum ACS-093-V-SCH5.</title>
        <authorList>
            <consortium name="The Broad Institute Genomics Platform"/>
            <person name="Earl A."/>
            <person name="Ward D."/>
            <person name="Feldgarden M."/>
            <person name="Gevers D."/>
            <person name="Saerens B."/>
            <person name="Vaneechoutte M."/>
            <person name="Walker B."/>
            <person name="Young S."/>
            <person name="Zeng Q."/>
            <person name="Gargeya S."/>
            <person name="Fitzgerald M."/>
            <person name="Haas B."/>
            <person name="Abouelleil A."/>
            <person name="Allen A.W."/>
            <person name="Alvarado L."/>
            <person name="Arachchi H.M."/>
            <person name="Berlin A.M."/>
            <person name="Chapman S.B."/>
            <person name="Gainer-Dewar J."/>
            <person name="Goldberg J."/>
            <person name="Griggs A."/>
            <person name="Gujja S."/>
            <person name="Hansen M."/>
            <person name="Howarth C."/>
            <person name="Imamovic A."/>
            <person name="Ireland A."/>
            <person name="Larimer J."/>
            <person name="McCowan C."/>
            <person name="Murphy C."/>
            <person name="Pearson M."/>
            <person name="Poon T.W."/>
            <person name="Priest M."/>
            <person name="Roberts A."/>
            <person name="Saif S."/>
            <person name="Shea T."/>
            <person name="Sisk P."/>
            <person name="Sykes S."/>
            <person name="Wortman J."/>
            <person name="Nusbaum C."/>
            <person name="Birren B."/>
        </authorList>
    </citation>
    <scope>NUCLEOTIDE SEQUENCE [LARGE SCALE GENOMIC DNA]</scope>
    <source>
        <strain evidence="14 15">ACS-093-V-SCH5</strain>
    </source>
</reference>
<evidence type="ECO:0000256" key="7">
    <source>
        <dbReference type="ARBA" id="ARBA00034617"/>
    </source>
</evidence>
<evidence type="ECO:0000259" key="13">
    <source>
        <dbReference type="PROSITE" id="PS51217"/>
    </source>
</evidence>
<evidence type="ECO:0000256" key="9">
    <source>
        <dbReference type="ARBA" id="ARBA00048988"/>
    </source>
</evidence>
<keyword evidence="6" id="KW-0413">Isomerase</keyword>
<dbReference type="AlphaFoldDB" id="S2W0L0"/>
<dbReference type="InterPro" id="IPR027417">
    <property type="entry name" value="P-loop_NTPase"/>
</dbReference>
<dbReference type="PATRIC" id="fig|883161.3.peg.1349"/>
<comment type="similarity">
    <text evidence="1">Belongs to the helicase family. UvrD subfamily.</text>
</comment>
<dbReference type="GO" id="GO:0005829">
    <property type="term" value="C:cytosol"/>
    <property type="evidence" value="ECO:0007669"/>
    <property type="project" value="TreeGrafter"/>
</dbReference>
<dbReference type="PROSITE" id="PS50967">
    <property type="entry name" value="HRDC"/>
    <property type="match status" value="1"/>
</dbReference>
<dbReference type="PANTHER" id="PTHR11070">
    <property type="entry name" value="UVRD / RECB / PCRA DNA HELICASE FAMILY MEMBER"/>
    <property type="match status" value="1"/>
</dbReference>
<dbReference type="GO" id="GO:0003677">
    <property type="term" value="F:DNA binding"/>
    <property type="evidence" value="ECO:0007669"/>
    <property type="project" value="InterPro"/>
</dbReference>
<dbReference type="Gene3D" id="1.10.10.160">
    <property type="match status" value="1"/>
</dbReference>
<dbReference type="Gene3D" id="1.10.150.80">
    <property type="entry name" value="HRDC domain"/>
    <property type="match status" value="1"/>
</dbReference>
<dbReference type="InterPro" id="IPR044876">
    <property type="entry name" value="HRDC_dom_sf"/>
</dbReference>
<evidence type="ECO:0000256" key="1">
    <source>
        <dbReference type="ARBA" id="ARBA00009922"/>
    </source>
</evidence>
<keyword evidence="5 10" id="KW-0067">ATP-binding</keyword>
<feature type="domain" description="HRDC" evidence="11">
    <location>
        <begin position="608"/>
        <end position="681"/>
    </location>
</feature>
<organism evidence="14 15">
    <name type="scientific">Propionimicrobium lymphophilum ACS-093-V-SCH5</name>
    <dbReference type="NCBI Taxonomy" id="883161"/>
    <lineage>
        <taxon>Bacteria</taxon>
        <taxon>Bacillati</taxon>
        <taxon>Actinomycetota</taxon>
        <taxon>Actinomycetes</taxon>
        <taxon>Propionibacteriales</taxon>
        <taxon>Propionibacteriaceae</taxon>
        <taxon>Propionimicrobium</taxon>
    </lineage>
</organism>
<dbReference type="EMBL" id="AGZR01000008">
    <property type="protein sequence ID" value="EPD32656.1"/>
    <property type="molecule type" value="Genomic_DNA"/>
</dbReference>
<dbReference type="InterPro" id="IPR014016">
    <property type="entry name" value="UvrD-like_ATP-bd"/>
</dbReference>
<evidence type="ECO:0000259" key="11">
    <source>
        <dbReference type="PROSITE" id="PS50967"/>
    </source>
</evidence>
<comment type="catalytic activity">
    <reaction evidence="9">
        <text>ATP + H2O = ADP + phosphate + H(+)</text>
        <dbReference type="Rhea" id="RHEA:13065"/>
        <dbReference type="ChEBI" id="CHEBI:15377"/>
        <dbReference type="ChEBI" id="CHEBI:15378"/>
        <dbReference type="ChEBI" id="CHEBI:30616"/>
        <dbReference type="ChEBI" id="CHEBI:43474"/>
        <dbReference type="ChEBI" id="CHEBI:456216"/>
        <dbReference type="EC" id="5.6.2.4"/>
    </reaction>
</comment>
<comment type="caution">
    <text evidence="14">The sequence shown here is derived from an EMBL/GenBank/DDBJ whole genome shotgun (WGS) entry which is preliminary data.</text>
</comment>
<dbReference type="CDD" id="cd17932">
    <property type="entry name" value="DEXQc_UvrD"/>
    <property type="match status" value="1"/>
</dbReference>
<dbReference type="GO" id="GO:0016887">
    <property type="term" value="F:ATP hydrolysis activity"/>
    <property type="evidence" value="ECO:0007669"/>
    <property type="project" value="RHEA"/>
</dbReference>
<dbReference type="GO" id="GO:0043138">
    <property type="term" value="F:3'-5' DNA helicase activity"/>
    <property type="evidence" value="ECO:0007669"/>
    <property type="project" value="UniProtKB-EC"/>
</dbReference>
<evidence type="ECO:0000256" key="3">
    <source>
        <dbReference type="ARBA" id="ARBA00022801"/>
    </source>
</evidence>
<dbReference type="InterPro" id="IPR000212">
    <property type="entry name" value="DNA_helicase_UvrD/REP"/>
</dbReference>
<gene>
    <name evidence="14" type="ORF">HMPREF9306_01355</name>
</gene>
<keyword evidence="3 10" id="KW-0378">Hydrolase</keyword>
<dbReference type="SUPFAM" id="SSF47819">
    <property type="entry name" value="HRDC-like"/>
    <property type="match status" value="1"/>
</dbReference>
<evidence type="ECO:0000256" key="6">
    <source>
        <dbReference type="ARBA" id="ARBA00023235"/>
    </source>
</evidence>
<dbReference type="Gene3D" id="3.40.50.300">
    <property type="entry name" value="P-loop containing nucleotide triphosphate hydrolases"/>
    <property type="match status" value="3"/>
</dbReference>
<dbReference type="Pfam" id="PF00580">
    <property type="entry name" value="UvrD-helicase"/>
    <property type="match status" value="1"/>
</dbReference>
<dbReference type="SMART" id="SM00341">
    <property type="entry name" value="HRDC"/>
    <property type="match status" value="1"/>
</dbReference>
<dbReference type="InterPro" id="IPR014017">
    <property type="entry name" value="DNA_helicase_UvrD-like_C"/>
</dbReference>
<evidence type="ECO:0000313" key="15">
    <source>
        <dbReference type="Proteomes" id="UP000014417"/>
    </source>
</evidence>
<dbReference type="PROSITE" id="PS51198">
    <property type="entry name" value="UVRD_HELICASE_ATP_BIND"/>
    <property type="match status" value="1"/>
</dbReference>
<keyword evidence="2 10" id="KW-0547">Nucleotide-binding</keyword>
<dbReference type="STRING" id="883161.HMPREF9306_01355"/>
<dbReference type="InterPro" id="IPR013986">
    <property type="entry name" value="DExx_box_DNA_helicase_dom_sf"/>
</dbReference>
<proteinExistence type="inferred from homology"/>
<feature type="domain" description="UvrD-like helicase ATP-binding" evidence="12">
    <location>
        <begin position="18"/>
        <end position="299"/>
    </location>
</feature>
<name>S2W0L0_9ACTN</name>
<dbReference type="Gene3D" id="1.10.486.10">
    <property type="entry name" value="PCRA, domain 4"/>
    <property type="match status" value="2"/>
</dbReference>
<dbReference type="CDD" id="cd18807">
    <property type="entry name" value="SF1_C_UvrD"/>
    <property type="match status" value="1"/>
</dbReference>
<feature type="domain" description="UvrD-like helicase C-terminal" evidence="13">
    <location>
        <begin position="300"/>
        <end position="569"/>
    </location>
</feature>
<dbReference type="HOGENOM" id="CLU_004585_5_6_11"/>
<evidence type="ECO:0000256" key="8">
    <source>
        <dbReference type="ARBA" id="ARBA00034808"/>
    </source>
</evidence>
<accession>S2W0L0</accession>
<dbReference type="Proteomes" id="UP000014417">
    <property type="component" value="Unassembled WGS sequence"/>
</dbReference>
<keyword evidence="15" id="KW-1185">Reference proteome</keyword>